<accession>A0ABM7UAR9</accession>
<dbReference type="EMBL" id="AP025017">
    <property type="protein sequence ID" value="BDA64396.1"/>
    <property type="molecule type" value="Genomic_DNA"/>
</dbReference>
<gene>
    <name evidence="2" type="ORF">MANAM107_12300</name>
</gene>
<keyword evidence="3" id="KW-1185">Reference proteome</keyword>
<name>A0ABM7UAR9_9ACTO</name>
<dbReference type="Proteomes" id="UP000824496">
    <property type="component" value="Chromosome"/>
</dbReference>
<evidence type="ECO:0000313" key="3">
    <source>
        <dbReference type="Proteomes" id="UP000824496"/>
    </source>
</evidence>
<dbReference type="InterPro" id="IPR046022">
    <property type="entry name" value="DUF5979"/>
</dbReference>
<proteinExistence type="predicted"/>
<reference evidence="2 3" key="1">
    <citation type="submission" date="2021-08" db="EMBL/GenBank/DDBJ databases">
        <title>Whole genome sequence of novel Actinomyces species strain MAS-1.</title>
        <authorList>
            <person name="Saito M."/>
            <person name="Kuwahara N."/>
            <person name="Takizawa T."/>
            <person name="Gotouda H."/>
            <person name="Ochiai T."/>
        </authorList>
    </citation>
    <scope>NUCLEOTIDE SEQUENCE [LARGE SCALE GENOMIC DNA]</scope>
    <source>
        <strain evidence="2 3">MAS-1</strain>
    </source>
</reference>
<feature type="domain" description="DUF5979" evidence="1">
    <location>
        <begin position="46"/>
        <end position="140"/>
    </location>
</feature>
<dbReference type="Pfam" id="PF19407">
    <property type="entry name" value="DUF5979"/>
    <property type="match status" value="1"/>
</dbReference>
<protein>
    <recommendedName>
        <fullName evidence="1">DUF5979 domain-containing protein</fullName>
    </recommendedName>
</protein>
<dbReference type="RefSeq" id="WP_223912472.1">
    <property type="nucleotide sequence ID" value="NZ_AP025017.1"/>
</dbReference>
<sequence>MGLTARLRGVLDRHRFALVAFVGVMVVLLAVVIPARAQAVRTGDLQVSVRVTGAPAGLVRDYLLDYTCTDGQEGTVSARGSGAPTVVEGVFPMGTRCTVTADAEDLDLPGYVVEPRQGRSVAGSSVVIAGSAGGGPTAAVVEVDYRAACTGVLHEARTGGCAGR</sequence>
<organism evidence="2 3">
    <name type="scientific">Actinomyces capricornis</name>
    <dbReference type="NCBI Taxonomy" id="2755559"/>
    <lineage>
        <taxon>Bacteria</taxon>
        <taxon>Bacillati</taxon>
        <taxon>Actinomycetota</taxon>
        <taxon>Actinomycetes</taxon>
        <taxon>Actinomycetales</taxon>
        <taxon>Actinomycetaceae</taxon>
        <taxon>Actinomyces</taxon>
    </lineage>
</organism>
<evidence type="ECO:0000313" key="2">
    <source>
        <dbReference type="EMBL" id="BDA64396.1"/>
    </source>
</evidence>
<evidence type="ECO:0000259" key="1">
    <source>
        <dbReference type="Pfam" id="PF19407"/>
    </source>
</evidence>